<dbReference type="PANTHER" id="PTHR47165:SF4">
    <property type="entry name" value="OS03G0429900 PROTEIN"/>
    <property type="match status" value="1"/>
</dbReference>
<reference evidence="2" key="1">
    <citation type="journal article" date="2016" name="Nat. Genet.">
        <title>A high-quality carrot genome assembly provides new insights into carotenoid accumulation and asterid genome evolution.</title>
        <authorList>
            <person name="Iorizzo M."/>
            <person name="Ellison S."/>
            <person name="Senalik D."/>
            <person name="Zeng P."/>
            <person name="Satapoomin P."/>
            <person name="Huang J."/>
            <person name="Bowman M."/>
            <person name="Iovene M."/>
            <person name="Sanseverino W."/>
            <person name="Cavagnaro P."/>
            <person name="Yildiz M."/>
            <person name="Macko-Podgorni A."/>
            <person name="Moranska E."/>
            <person name="Grzebelus E."/>
            <person name="Grzebelus D."/>
            <person name="Ashrafi H."/>
            <person name="Zheng Z."/>
            <person name="Cheng S."/>
            <person name="Spooner D."/>
            <person name="Van Deynze A."/>
            <person name="Simon P."/>
        </authorList>
    </citation>
    <scope>NUCLEOTIDE SEQUENCE</scope>
    <source>
        <tissue evidence="2">Leaf</tissue>
    </source>
</reference>
<name>A0A175YBW6_DAUCS</name>
<evidence type="ECO:0000313" key="3">
    <source>
        <dbReference type="Proteomes" id="UP000077755"/>
    </source>
</evidence>
<dbReference type="Pfam" id="PF02721">
    <property type="entry name" value="DUF223"/>
    <property type="match status" value="2"/>
</dbReference>
<dbReference type="Gene3D" id="2.40.50.140">
    <property type="entry name" value="Nucleic acid-binding proteins"/>
    <property type="match status" value="3"/>
</dbReference>
<organism evidence="2 3">
    <name type="scientific">Daucus carota subsp. sativus</name>
    <name type="common">Carrot</name>
    <dbReference type="NCBI Taxonomy" id="79200"/>
    <lineage>
        <taxon>Eukaryota</taxon>
        <taxon>Viridiplantae</taxon>
        <taxon>Streptophyta</taxon>
        <taxon>Embryophyta</taxon>
        <taxon>Tracheophyta</taxon>
        <taxon>Spermatophyta</taxon>
        <taxon>Magnoliopsida</taxon>
        <taxon>eudicotyledons</taxon>
        <taxon>Gunneridae</taxon>
        <taxon>Pentapetalae</taxon>
        <taxon>asterids</taxon>
        <taxon>campanulids</taxon>
        <taxon>Apiales</taxon>
        <taxon>Apiaceae</taxon>
        <taxon>Apioideae</taxon>
        <taxon>Scandiceae</taxon>
        <taxon>Daucinae</taxon>
        <taxon>Daucus</taxon>
        <taxon>Daucus sect. Daucus</taxon>
    </lineage>
</organism>
<feature type="domain" description="Replication protein A 70 kDa DNA-binding subunit B/D first OB fold" evidence="1">
    <location>
        <begin position="15"/>
        <end position="81"/>
    </location>
</feature>
<dbReference type="AlphaFoldDB" id="A0A175YBW6"/>
<dbReference type="Proteomes" id="UP000077755">
    <property type="component" value="Chromosome 6"/>
</dbReference>
<dbReference type="SUPFAM" id="SSF50249">
    <property type="entry name" value="Nucleic acid-binding proteins"/>
    <property type="match status" value="3"/>
</dbReference>
<keyword evidence="3" id="KW-1185">Reference proteome</keyword>
<dbReference type="EMBL" id="CP093348">
    <property type="protein sequence ID" value="WOH04075.1"/>
    <property type="molecule type" value="Genomic_DNA"/>
</dbReference>
<protein>
    <recommendedName>
        <fullName evidence="1">Replication protein A 70 kDa DNA-binding subunit B/D first OB fold domain-containing protein</fullName>
    </recommendedName>
</protein>
<reference evidence="2" key="2">
    <citation type="submission" date="2022-03" db="EMBL/GenBank/DDBJ databases">
        <title>Draft title - Genomic analysis of global carrot germplasm unveils the trajectory of domestication and the origin of high carotenoid orange carrot.</title>
        <authorList>
            <person name="Iorizzo M."/>
            <person name="Ellison S."/>
            <person name="Senalik D."/>
            <person name="Macko-Podgorni A."/>
            <person name="Grzebelus D."/>
            <person name="Bostan H."/>
            <person name="Rolling W."/>
            <person name="Curaba J."/>
            <person name="Simon P."/>
        </authorList>
    </citation>
    <scope>NUCLEOTIDE SEQUENCE</scope>
    <source>
        <tissue evidence="2">Leaf</tissue>
    </source>
</reference>
<evidence type="ECO:0000313" key="2">
    <source>
        <dbReference type="EMBL" id="WOH04075.1"/>
    </source>
</evidence>
<gene>
    <name evidence="2" type="ORF">DCAR_0623481</name>
</gene>
<dbReference type="InterPro" id="IPR003871">
    <property type="entry name" value="RFA1B/D_OB_1st"/>
</dbReference>
<dbReference type="InterPro" id="IPR012340">
    <property type="entry name" value="NA-bd_OB-fold"/>
</dbReference>
<dbReference type="Gramene" id="KZM80983">
    <property type="protein sequence ID" value="KZM80983"/>
    <property type="gene ID" value="DCAR_031854"/>
</dbReference>
<accession>A0A175YBW6</accession>
<feature type="domain" description="Replication protein A 70 kDa DNA-binding subunit B/D first OB fold" evidence="1">
    <location>
        <begin position="214"/>
        <end position="290"/>
    </location>
</feature>
<dbReference type="PANTHER" id="PTHR47165">
    <property type="entry name" value="OS03G0429900 PROTEIN"/>
    <property type="match status" value="1"/>
</dbReference>
<sequence>MDSLSTLQPGPKVDGKIRVRVSRCWRHVSRSGELMGVSFIVVDHHASRMHGWIRTALTDRFEHQFVEGRVIDIQNFVVRPYRELESNICFRSDKHMMLTGITAIVPVEEVVPNFPMHVFFCNPLNLIQDHGDQERYLIDVVGTVRSAQNLKRYIDKNGTEQSFVRFILANNDDTTVSVTLWNNLANSFMAQTEGFEAYPITVLISSCKVLMHRDLQPTTLTNWRIRVRVSRKWCNTFGGSTKTGVNLIFVDASDSRMHAWISSRVAQFFENKFAEGEVVHIYNFRVRSYRPYVTERCFWNDKYIYITTNTQVVEVQSPCITIPEHVFDSVPLFSLSGFVNRTLHFTDLIGIIHMERPLRHYVDIYNIPQALIKFKVADRRYWCCTIYGNTVTIICDNN</sequence>
<evidence type="ECO:0000259" key="1">
    <source>
        <dbReference type="Pfam" id="PF02721"/>
    </source>
</evidence>
<proteinExistence type="predicted"/>